<dbReference type="AlphaFoldDB" id="A0AAD5PF46"/>
<evidence type="ECO:0000313" key="2">
    <source>
        <dbReference type="Proteomes" id="UP001209540"/>
    </source>
</evidence>
<gene>
    <name evidence="1" type="ORF">BDA99DRAFT_558546</name>
</gene>
<evidence type="ECO:0000313" key="1">
    <source>
        <dbReference type="EMBL" id="KAI9266466.1"/>
    </source>
</evidence>
<comment type="caution">
    <text evidence="1">The sequence shown here is derived from an EMBL/GenBank/DDBJ whole genome shotgun (WGS) entry which is preliminary data.</text>
</comment>
<dbReference type="EMBL" id="JAIXMP010000010">
    <property type="protein sequence ID" value="KAI9266466.1"/>
    <property type="molecule type" value="Genomic_DNA"/>
</dbReference>
<organism evidence="1 2">
    <name type="scientific">Phascolomyces articulosus</name>
    <dbReference type="NCBI Taxonomy" id="60185"/>
    <lineage>
        <taxon>Eukaryota</taxon>
        <taxon>Fungi</taxon>
        <taxon>Fungi incertae sedis</taxon>
        <taxon>Mucoromycota</taxon>
        <taxon>Mucoromycotina</taxon>
        <taxon>Mucoromycetes</taxon>
        <taxon>Mucorales</taxon>
        <taxon>Lichtheimiaceae</taxon>
        <taxon>Phascolomyces</taxon>
    </lineage>
</organism>
<dbReference type="Proteomes" id="UP001209540">
    <property type="component" value="Unassembled WGS sequence"/>
</dbReference>
<proteinExistence type="predicted"/>
<reference evidence="1" key="1">
    <citation type="journal article" date="2022" name="IScience">
        <title>Evolution of zygomycete secretomes and the origins of terrestrial fungal ecologies.</title>
        <authorList>
            <person name="Chang Y."/>
            <person name="Wang Y."/>
            <person name="Mondo S."/>
            <person name="Ahrendt S."/>
            <person name="Andreopoulos W."/>
            <person name="Barry K."/>
            <person name="Beard J."/>
            <person name="Benny G.L."/>
            <person name="Blankenship S."/>
            <person name="Bonito G."/>
            <person name="Cuomo C."/>
            <person name="Desiro A."/>
            <person name="Gervers K.A."/>
            <person name="Hundley H."/>
            <person name="Kuo A."/>
            <person name="LaButti K."/>
            <person name="Lang B.F."/>
            <person name="Lipzen A."/>
            <person name="O'Donnell K."/>
            <person name="Pangilinan J."/>
            <person name="Reynolds N."/>
            <person name="Sandor L."/>
            <person name="Smith M.E."/>
            <person name="Tsang A."/>
            <person name="Grigoriev I.V."/>
            <person name="Stajich J.E."/>
            <person name="Spatafora J.W."/>
        </authorList>
    </citation>
    <scope>NUCLEOTIDE SEQUENCE</scope>
    <source>
        <strain evidence="1">RSA 2281</strain>
    </source>
</reference>
<reference evidence="1" key="2">
    <citation type="submission" date="2023-02" db="EMBL/GenBank/DDBJ databases">
        <authorList>
            <consortium name="DOE Joint Genome Institute"/>
            <person name="Mondo S.J."/>
            <person name="Chang Y."/>
            <person name="Wang Y."/>
            <person name="Ahrendt S."/>
            <person name="Andreopoulos W."/>
            <person name="Barry K."/>
            <person name="Beard J."/>
            <person name="Benny G.L."/>
            <person name="Blankenship S."/>
            <person name="Bonito G."/>
            <person name="Cuomo C."/>
            <person name="Desiro A."/>
            <person name="Gervers K.A."/>
            <person name="Hundley H."/>
            <person name="Kuo A."/>
            <person name="LaButti K."/>
            <person name="Lang B.F."/>
            <person name="Lipzen A."/>
            <person name="O'Donnell K."/>
            <person name="Pangilinan J."/>
            <person name="Reynolds N."/>
            <person name="Sandor L."/>
            <person name="Smith M.W."/>
            <person name="Tsang A."/>
            <person name="Grigoriev I.V."/>
            <person name="Stajich J.E."/>
            <person name="Spatafora J.W."/>
        </authorList>
    </citation>
    <scope>NUCLEOTIDE SEQUENCE</scope>
    <source>
        <strain evidence="1">RSA 2281</strain>
    </source>
</reference>
<protein>
    <submittedName>
        <fullName evidence="1">Uncharacterized protein</fullName>
    </submittedName>
</protein>
<accession>A0AAD5PF46</accession>
<sequence>MNYYGGILFPLKEGNKSQELAEAASPNGWKDLELIEIKVARNVKQEIGDTK</sequence>
<keyword evidence="2" id="KW-1185">Reference proteome</keyword>
<name>A0AAD5PF46_9FUNG</name>